<dbReference type="Gramene" id="ONIVA11G11840.1">
    <property type="protein sequence ID" value="ONIVA11G11840.1"/>
    <property type="gene ID" value="ONIVA11G11840"/>
</dbReference>
<dbReference type="InterPro" id="IPR012417">
    <property type="entry name" value="CaM-bd_dom_pln"/>
</dbReference>
<feature type="region of interest" description="Disordered" evidence="1">
    <location>
        <begin position="21"/>
        <end position="51"/>
    </location>
</feature>
<dbReference type="EnsemblPlants" id="ONIVA11G11840.1">
    <property type="protein sequence ID" value="ONIVA11G11840.1"/>
    <property type="gene ID" value="ONIVA11G11840"/>
</dbReference>
<evidence type="ECO:0000256" key="1">
    <source>
        <dbReference type="SAM" id="MobiDB-lite"/>
    </source>
</evidence>
<dbReference type="AlphaFoldDB" id="A0A0E0J1H6"/>
<feature type="region of interest" description="Disordered" evidence="1">
    <location>
        <begin position="259"/>
        <end position="333"/>
    </location>
</feature>
<keyword evidence="4" id="KW-1185">Reference proteome</keyword>
<evidence type="ECO:0000313" key="3">
    <source>
        <dbReference type="EnsemblPlants" id="ONIVA11G11840.1"/>
    </source>
</evidence>
<evidence type="ECO:0000313" key="4">
    <source>
        <dbReference type="Proteomes" id="UP000006591"/>
    </source>
</evidence>
<reference evidence="3" key="1">
    <citation type="submission" date="2015-04" db="UniProtKB">
        <authorList>
            <consortium name="EnsemblPlants"/>
        </authorList>
    </citation>
    <scope>IDENTIFICATION</scope>
    <source>
        <strain evidence="3">SL10</strain>
    </source>
</reference>
<dbReference type="PANTHER" id="PTHR33349:SF39">
    <property type="entry name" value="CALMODULIN-BINDING DOMAIN-CONTAINING PROTEIN"/>
    <property type="match status" value="1"/>
</dbReference>
<sequence length="333" mass="37265">MQPSPSLSYYSSMLSPRKLMQRAFRRSGSSKSSRRRNSKDDVGGDNSASLRVGEHAFLGWDHYHRRRRPWRQRRCKARSAGGHPGEGHTHEANIPVVIHQQPAAVEVKEEEPKSPAPEKEITTTATAIIEEEEDDDEPKKGDAAAPVSTDSAAAAMDNDDDNDAENSPTAANELVRRFKGSRVKTAMEKRLEEEQPRRWEMAWWSNDVIEEARSKLLEKRQCSRVKALLGAFETIMDAEPAGDGATTIAGKPQHYLHRRQTAALPPRHPAAYPNEKSERERERGERESRRGGERVMTWSADMWGPRGSHANSAATLDKTGLKTVKGPRVTGFD</sequence>
<dbReference type="OMA" id="RWEMAWV"/>
<dbReference type="GO" id="GO:0005516">
    <property type="term" value="F:calmodulin binding"/>
    <property type="evidence" value="ECO:0007669"/>
    <property type="project" value="InterPro"/>
</dbReference>
<feature type="compositionally biased region" description="Basic and acidic residues" evidence="1">
    <location>
        <begin position="106"/>
        <end position="121"/>
    </location>
</feature>
<feature type="compositionally biased region" description="Low complexity" evidence="1">
    <location>
        <begin position="143"/>
        <end position="156"/>
    </location>
</feature>
<evidence type="ECO:0000259" key="2">
    <source>
        <dbReference type="Pfam" id="PF07839"/>
    </source>
</evidence>
<reference evidence="3" key="2">
    <citation type="submission" date="2018-04" db="EMBL/GenBank/DDBJ databases">
        <title>OnivRS2 (Oryza nivara Reference Sequence Version 2).</title>
        <authorList>
            <person name="Zhang J."/>
            <person name="Kudrna D."/>
            <person name="Lee S."/>
            <person name="Talag J."/>
            <person name="Rajasekar S."/>
            <person name="Welchert J."/>
            <person name="Hsing Y.-I."/>
            <person name="Wing R.A."/>
        </authorList>
    </citation>
    <scope>NUCLEOTIDE SEQUENCE [LARGE SCALE GENOMIC DNA]</scope>
    <source>
        <strain evidence="3">SL10</strain>
    </source>
</reference>
<dbReference type="Proteomes" id="UP000006591">
    <property type="component" value="Chromosome 11"/>
</dbReference>
<dbReference type="PANTHER" id="PTHR33349">
    <property type="entry name" value="EMB|CAB62594.1"/>
    <property type="match status" value="1"/>
</dbReference>
<dbReference type="Pfam" id="PF07839">
    <property type="entry name" value="CaM_binding"/>
    <property type="match status" value="1"/>
</dbReference>
<feature type="compositionally biased region" description="Basic and acidic residues" evidence="1">
    <location>
        <begin position="275"/>
        <end position="293"/>
    </location>
</feature>
<proteinExistence type="predicted"/>
<feature type="domain" description="Calmodulin-binding" evidence="2">
    <location>
        <begin position="167"/>
        <end position="236"/>
    </location>
</feature>
<protein>
    <recommendedName>
        <fullName evidence="2">Calmodulin-binding domain-containing protein</fullName>
    </recommendedName>
</protein>
<feature type="region of interest" description="Disordered" evidence="1">
    <location>
        <begin position="68"/>
        <end position="177"/>
    </location>
</feature>
<dbReference type="HOGENOM" id="CLU_072191_0_0_1"/>
<name>A0A0E0J1H6_ORYNI</name>
<accession>A0A0E0J1H6</accession>
<organism evidence="3">
    <name type="scientific">Oryza nivara</name>
    <name type="common">Indian wild rice</name>
    <name type="synonym">Oryza sativa f. spontanea</name>
    <dbReference type="NCBI Taxonomy" id="4536"/>
    <lineage>
        <taxon>Eukaryota</taxon>
        <taxon>Viridiplantae</taxon>
        <taxon>Streptophyta</taxon>
        <taxon>Embryophyta</taxon>
        <taxon>Tracheophyta</taxon>
        <taxon>Spermatophyta</taxon>
        <taxon>Magnoliopsida</taxon>
        <taxon>Liliopsida</taxon>
        <taxon>Poales</taxon>
        <taxon>Poaceae</taxon>
        <taxon>BOP clade</taxon>
        <taxon>Oryzoideae</taxon>
        <taxon>Oryzeae</taxon>
        <taxon>Oryzinae</taxon>
        <taxon>Oryza</taxon>
    </lineage>
</organism>
<feature type="compositionally biased region" description="Basic residues" evidence="1">
    <location>
        <begin position="68"/>
        <end position="77"/>
    </location>
</feature>